<reference evidence="1" key="1">
    <citation type="submission" date="2022-09" db="EMBL/GenBank/DDBJ databases">
        <title>Enrichment on poylsaccharides allowed isolation of novel metabolic and taxonomic groups of Haloarchaea.</title>
        <authorList>
            <person name="Sorokin D.Y."/>
            <person name="Elcheninov A.G."/>
            <person name="Khizhniak T.V."/>
            <person name="Kolganova T.V."/>
            <person name="Kublanov I.V."/>
        </authorList>
    </citation>
    <scope>NUCLEOTIDE SEQUENCE</scope>
    <source>
        <strain evidence="1">AArc-xg1-1</strain>
    </source>
</reference>
<evidence type="ECO:0000313" key="2">
    <source>
        <dbReference type="Proteomes" id="UP001321018"/>
    </source>
</evidence>
<organism evidence="1 2">
    <name type="scientific">Natronoglomus mannanivorans</name>
    <dbReference type="NCBI Taxonomy" id="2979990"/>
    <lineage>
        <taxon>Archaea</taxon>
        <taxon>Methanobacteriati</taxon>
        <taxon>Methanobacteriota</taxon>
        <taxon>Stenosarchaea group</taxon>
        <taxon>Halobacteria</taxon>
        <taxon>Halobacteriales</taxon>
        <taxon>Natrialbaceae</taxon>
        <taxon>Natronoglomus</taxon>
    </lineage>
</organism>
<dbReference type="Proteomes" id="UP001321018">
    <property type="component" value="Unassembled WGS sequence"/>
</dbReference>
<comment type="caution">
    <text evidence="1">The sequence shown here is derived from an EMBL/GenBank/DDBJ whole genome shotgun (WGS) entry which is preliminary data.</text>
</comment>
<dbReference type="AlphaFoldDB" id="A0AAP2Z3R1"/>
<sequence length="52" mass="5811">MKHRDTEELATVLEEYIDSRREYILGVADEVVFETDDPTEAAVLAISGSPTQ</sequence>
<gene>
    <name evidence="1" type="ORF">OB960_23830</name>
</gene>
<evidence type="ECO:0000313" key="1">
    <source>
        <dbReference type="EMBL" id="MCU4744407.1"/>
    </source>
</evidence>
<name>A0AAP2Z3R1_9EURY</name>
<dbReference type="EMBL" id="JAOPKA010000028">
    <property type="protein sequence ID" value="MCU4744407.1"/>
    <property type="molecule type" value="Genomic_DNA"/>
</dbReference>
<dbReference type="RefSeq" id="WP_338006213.1">
    <property type="nucleotide sequence ID" value="NZ_JAOPKA010000028.1"/>
</dbReference>
<proteinExistence type="predicted"/>
<protein>
    <submittedName>
        <fullName evidence="1">Uncharacterized protein</fullName>
    </submittedName>
</protein>
<accession>A0AAP2Z3R1</accession>